<dbReference type="InterPro" id="IPR027417">
    <property type="entry name" value="P-loop_NTPase"/>
</dbReference>
<dbReference type="PANTHER" id="PTHR30050:SF5">
    <property type="entry name" value="DNAA REGULATORY INACTIVATOR HDA"/>
    <property type="match status" value="1"/>
</dbReference>
<organism evidence="2 3">
    <name type="scientific">Guyparkeria halophila</name>
    <dbReference type="NCBI Taxonomy" id="47960"/>
    <lineage>
        <taxon>Bacteria</taxon>
        <taxon>Pseudomonadati</taxon>
        <taxon>Pseudomonadota</taxon>
        <taxon>Gammaproteobacteria</taxon>
        <taxon>Chromatiales</taxon>
        <taxon>Thioalkalibacteraceae</taxon>
        <taxon>Guyparkeria</taxon>
    </lineage>
</organism>
<dbReference type="SUPFAM" id="SSF52540">
    <property type="entry name" value="P-loop containing nucleoside triphosphate hydrolases"/>
    <property type="match status" value="1"/>
</dbReference>
<feature type="domain" description="Hda lid" evidence="1">
    <location>
        <begin position="163"/>
        <end position="227"/>
    </location>
</feature>
<protein>
    <submittedName>
        <fullName evidence="2">DnaA regulatory inactivator Hda</fullName>
    </submittedName>
</protein>
<dbReference type="Gene3D" id="3.40.50.300">
    <property type="entry name" value="P-loop containing nucleotide triphosphate hydrolases"/>
    <property type="match status" value="1"/>
</dbReference>
<reference evidence="2 3" key="1">
    <citation type="submission" date="2019-11" db="EMBL/GenBank/DDBJ databases">
        <authorList>
            <person name="Zhang J."/>
            <person name="Sun C."/>
        </authorList>
    </citation>
    <scope>NUCLEOTIDE SEQUENCE [LARGE SCALE GENOMIC DNA]</scope>
    <source>
        <strain evidence="3">sp2</strain>
    </source>
</reference>
<dbReference type="Pfam" id="PF22688">
    <property type="entry name" value="Hda_lid"/>
    <property type="match status" value="1"/>
</dbReference>
<evidence type="ECO:0000259" key="1">
    <source>
        <dbReference type="Pfam" id="PF22688"/>
    </source>
</evidence>
<accession>A0A6I6D909</accession>
<gene>
    <name evidence="2" type="primary">hda</name>
    <name evidence="2" type="ORF">GM160_02980</name>
</gene>
<name>A0A6I6D909_9GAMM</name>
<dbReference type="NCBIfam" id="TIGR03420">
    <property type="entry name" value="DnaA_homol_Hda"/>
    <property type="match status" value="1"/>
</dbReference>
<dbReference type="GO" id="GO:0006270">
    <property type="term" value="P:DNA replication initiation"/>
    <property type="evidence" value="ECO:0007669"/>
    <property type="project" value="TreeGrafter"/>
</dbReference>
<dbReference type="AlphaFoldDB" id="A0A6I6D909"/>
<sequence length="231" mass="24711">MQQIPLALDLVTPTSFEGFIGNENLLLKATLAEQAAGNGETQVLIHGPAGAGKSHLAQAACYHAGSMGRPAAYWPLRQLGGQLAAASEQIEAFALAVIDDVDAVIGQAEGEFMLFDLINRAREAGVPLLLTAPHPPTELPVKLADLASRLTWGAVMAVHLPGDGEKIELLRARAQARGLEMPHGTAQWMLGHLPRDVGTLLDALDRLDRESMIAKRRLTIPFVRAVLIEGE</sequence>
<dbReference type="Proteomes" id="UP000427716">
    <property type="component" value="Chromosome"/>
</dbReference>
<dbReference type="GO" id="GO:0032297">
    <property type="term" value="P:negative regulation of DNA-templated DNA replication initiation"/>
    <property type="evidence" value="ECO:0007669"/>
    <property type="project" value="InterPro"/>
</dbReference>
<evidence type="ECO:0000313" key="2">
    <source>
        <dbReference type="EMBL" id="QGT77942.1"/>
    </source>
</evidence>
<keyword evidence="3" id="KW-1185">Reference proteome</keyword>
<dbReference type="InterPro" id="IPR055199">
    <property type="entry name" value="Hda_lid"/>
</dbReference>
<dbReference type="KEGG" id="ghl:GM160_02980"/>
<proteinExistence type="predicted"/>
<evidence type="ECO:0000313" key="3">
    <source>
        <dbReference type="Proteomes" id="UP000427716"/>
    </source>
</evidence>
<dbReference type="PANTHER" id="PTHR30050">
    <property type="entry name" value="CHROMOSOMAL REPLICATION INITIATOR PROTEIN DNAA"/>
    <property type="match status" value="1"/>
</dbReference>
<dbReference type="InterPro" id="IPR017788">
    <property type="entry name" value="Hda"/>
</dbReference>
<dbReference type="RefSeq" id="WP_156228002.1">
    <property type="nucleotide sequence ID" value="NZ_CP046415.1"/>
</dbReference>
<dbReference type="EMBL" id="CP046415">
    <property type="protein sequence ID" value="QGT77942.1"/>
    <property type="molecule type" value="Genomic_DNA"/>
</dbReference>
<dbReference type="Gene3D" id="1.10.8.60">
    <property type="match status" value="1"/>
</dbReference>